<dbReference type="AlphaFoldDB" id="H6SQP2"/>
<accession>H6SQP2</accession>
<organism evidence="2 3">
    <name type="scientific">Pararhodospirillum photometricum DSM 122</name>
    <dbReference type="NCBI Taxonomy" id="1150469"/>
    <lineage>
        <taxon>Bacteria</taxon>
        <taxon>Pseudomonadati</taxon>
        <taxon>Pseudomonadota</taxon>
        <taxon>Alphaproteobacteria</taxon>
        <taxon>Rhodospirillales</taxon>
        <taxon>Rhodospirillaceae</taxon>
        <taxon>Pararhodospirillum</taxon>
    </lineage>
</organism>
<dbReference type="KEGG" id="rpm:RSPPHO_00731"/>
<gene>
    <name evidence="2" type="ORF">RSPPHO_00731</name>
</gene>
<dbReference type="HOGENOM" id="CLU_3084204_0_0_5"/>
<dbReference type="RefSeq" id="WP_014413997.1">
    <property type="nucleotide sequence ID" value="NC_017059.1"/>
</dbReference>
<keyword evidence="1" id="KW-1133">Transmembrane helix</keyword>
<feature type="transmembrane region" description="Helical" evidence="1">
    <location>
        <begin position="6"/>
        <end position="22"/>
    </location>
</feature>
<dbReference type="Proteomes" id="UP000033220">
    <property type="component" value="Chromosome DSM 122"/>
</dbReference>
<dbReference type="EMBL" id="HE663493">
    <property type="protein sequence ID" value="CCG07357.1"/>
    <property type="molecule type" value="Genomic_DNA"/>
</dbReference>
<proteinExistence type="predicted"/>
<keyword evidence="1" id="KW-0812">Transmembrane</keyword>
<evidence type="ECO:0000313" key="2">
    <source>
        <dbReference type="EMBL" id="CCG07357.1"/>
    </source>
</evidence>
<keyword evidence="1" id="KW-0472">Membrane</keyword>
<keyword evidence="3" id="KW-1185">Reference proteome</keyword>
<evidence type="ECO:0000256" key="1">
    <source>
        <dbReference type="SAM" id="Phobius"/>
    </source>
</evidence>
<dbReference type="PATRIC" id="fig|1150469.3.peg.842"/>
<protein>
    <submittedName>
        <fullName evidence="2">Uncharacterized protein</fullName>
    </submittedName>
</protein>
<name>H6SQP2_PARPM</name>
<evidence type="ECO:0000313" key="3">
    <source>
        <dbReference type="Proteomes" id="UP000033220"/>
    </source>
</evidence>
<feature type="transmembrane region" description="Helical" evidence="1">
    <location>
        <begin position="29"/>
        <end position="51"/>
    </location>
</feature>
<reference evidence="2 3" key="1">
    <citation type="submission" date="2012-02" db="EMBL/GenBank/DDBJ databases">
        <title>Shotgun genome sequence of Phaeospirillum photometricum DSM 122.</title>
        <authorList>
            <person name="Duquesne K."/>
            <person name="Sturgis J."/>
        </authorList>
    </citation>
    <scope>NUCLEOTIDE SEQUENCE [LARGE SCALE GENOMIC DNA]</scope>
    <source>
        <strain evidence="3">DSM122</strain>
    </source>
</reference>
<sequence>MNVTGIFLLWGALAVVGFLGARRRRPLPVWALAAAVFTAALCLVLGLVLILP</sequence>